<feature type="region of interest" description="Disordered" evidence="1">
    <location>
        <begin position="58"/>
        <end position="81"/>
    </location>
</feature>
<proteinExistence type="predicted"/>
<organism evidence="2 3">
    <name type="scientific">Oryza meyeriana var. granulata</name>
    <dbReference type="NCBI Taxonomy" id="110450"/>
    <lineage>
        <taxon>Eukaryota</taxon>
        <taxon>Viridiplantae</taxon>
        <taxon>Streptophyta</taxon>
        <taxon>Embryophyta</taxon>
        <taxon>Tracheophyta</taxon>
        <taxon>Spermatophyta</taxon>
        <taxon>Magnoliopsida</taxon>
        <taxon>Liliopsida</taxon>
        <taxon>Poales</taxon>
        <taxon>Poaceae</taxon>
        <taxon>BOP clade</taxon>
        <taxon>Oryzoideae</taxon>
        <taxon>Oryzeae</taxon>
        <taxon>Oryzinae</taxon>
        <taxon>Oryza</taxon>
        <taxon>Oryza meyeriana</taxon>
    </lineage>
</organism>
<gene>
    <name evidence="2" type="ORF">E2562_037003</name>
</gene>
<evidence type="ECO:0000256" key="1">
    <source>
        <dbReference type="SAM" id="MobiDB-lite"/>
    </source>
</evidence>
<dbReference type="AlphaFoldDB" id="A0A6G1CZ40"/>
<protein>
    <submittedName>
        <fullName evidence="2">Uncharacterized protein</fullName>
    </submittedName>
</protein>
<name>A0A6G1CZ40_9ORYZ</name>
<feature type="region of interest" description="Disordered" evidence="1">
    <location>
        <begin position="14"/>
        <end position="39"/>
    </location>
</feature>
<evidence type="ECO:0000313" key="2">
    <source>
        <dbReference type="EMBL" id="KAF0904763.1"/>
    </source>
</evidence>
<feature type="compositionally biased region" description="Polar residues" evidence="1">
    <location>
        <begin position="58"/>
        <end position="67"/>
    </location>
</feature>
<keyword evidence="3" id="KW-1185">Reference proteome</keyword>
<dbReference type="EMBL" id="SPHZ02000008">
    <property type="protein sequence ID" value="KAF0904763.1"/>
    <property type="molecule type" value="Genomic_DNA"/>
</dbReference>
<sequence>MARRIRWDASRPLRCLGWQGPVDPPSGRPEDGGAAPSCLDATESGYCSQILQPSLSIKAAPTSSSTAHGIKQHQAKKRQQP</sequence>
<feature type="compositionally biased region" description="Basic residues" evidence="1">
    <location>
        <begin position="70"/>
        <end position="81"/>
    </location>
</feature>
<reference evidence="2 3" key="1">
    <citation type="submission" date="2019-11" db="EMBL/GenBank/DDBJ databases">
        <title>Whole genome sequence of Oryza granulata.</title>
        <authorList>
            <person name="Li W."/>
        </authorList>
    </citation>
    <scope>NUCLEOTIDE SEQUENCE [LARGE SCALE GENOMIC DNA]</scope>
    <source>
        <strain evidence="3">cv. Menghai</strain>
        <tissue evidence="2">Leaf</tissue>
    </source>
</reference>
<dbReference type="Proteomes" id="UP000479710">
    <property type="component" value="Unassembled WGS sequence"/>
</dbReference>
<comment type="caution">
    <text evidence="2">The sequence shown here is derived from an EMBL/GenBank/DDBJ whole genome shotgun (WGS) entry which is preliminary data.</text>
</comment>
<evidence type="ECO:0000313" key="3">
    <source>
        <dbReference type="Proteomes" id="UP000479710"/>
    </source>
</evidence>
<accession>A0A6G1CZ40</accession>